<reference evidence="11" key="1">
    <citation type="journal article" date="2019" name="Int. J. Syst. Evol. Microbiol.">
        <title>The Global Catalogue of Microorganisms (GCM) 10K type strain sequencing project: providing services to taxonomists for standard genome sequencing and annotation.</title>
        <authorList>
            <consortium name="The Broad Institute Genomics Platform"/>
            <consortium name="The Broad Institute Genome Sequencing Center for Infectious Disease"/>
            <person name="Wu L."/>
            <person name="Ma J."/>
        </authorList>
    </citation>
    <scope>NUCLEOTIDE SEQUENCE [LARGE SCALE GENOMIC DNA]</scope>
    <source>
        <strain evidence="11">CGMCC 1.19062</strain>
    </source>
</reference>
<dbReference type="SMART" id="SM00911">
    <property type="entry name" value="HWE_HK"/>
    <property type="match status" value="1"/>
</dbReference>
<keyword evidence="11" id="KW-1185">Reference proteome</keyword>
<evidence type="ECO:0000256" key="4">
    <source>
        <dbReference type="ARBA" id="ARBA00022679"/>
    </source>
</evidence>
<dbReference type="SUPFAM" id="SSF55874">
    <property type="entry name" value="ATPase domain of HSP90 chaperone/DNA topoisomerase II/histidine kinase"/>
    <property type="match status" value="1"/>
</dbReference>
<evidence type="ECO:0000313" key="10">
    <source>
        <dbReference type="EMBL" id="MFD2261524.1"/>
    </source>
</evidence>
<dbReference type="Gene3D" id="3.30.565.10">
    <property type="entry name" value="Histidine kinase-like ATPase, C-terminal domain"/>
    <property type="match status" value="1"/>
</dbReference>
<dbReference type="PROSITE" id="PS50113">
    <property type="entry name" value="PAC"/>
    <property type="match status" value="1"/>
</dbReference>
<evidence type="ECO:0000259" key="9">
    <source>
        <dbReference type="PROSITE" id="PS50113"/>
    </source>
</evidence>
<dbReference type="Pfam" id="PF08448">
    <property type="entry name" value="PAS_4"/>
    <property type="match status" value="2"/>
</dbReference>
<comment type="catalytic activity">
    <reaction evidence="1">
        <text>ATP + protein L-histidine = ADP + protein N-phospho-L-histidine.</text>
        <dbReference type="EC" id="2.7.13.3"/>
    </reaction>
</comment>
<proteinExistence type="predicted"/>
<dbReference type="PANTHER" id="PTHR41523:SF8">
    <property type="entry name" value="ETHYLENE RESPONSE SENSOR PROTEIN"/>
    <property type="match status" value="1"/>
</dbReference>
<protein>
    <recommendedName>
        <fullName evidence="2">histidine kinase</fullName>
        <ecNumber evidence="2">2.7.13.3</ecNumber>
    </recommendedName>
</protein>
<keyword evidence="7 10" id="KW-0418">Kinase</keyword>
<dbReference type="Gene3D" id="3.30.450.20">
    <property type="entry name" value="PAS domain"/>
    <property type="match status" value="2"/>
</dbReference>
<keyword evidence="4" id="KW-0808">Transferase</keyword>
<organism evidence="10 11">
    <name type="scientific">Lacibacterium aquatile</name>
    <dbReference type="NCBI Taxonomy" id="1168082"/>
    <lineage>
        <taxon>Bacteria</taxon>
        <taxon>Pseudomonadati</taxon>
        <taxon>Pseudomonadota</taxon>
        <taxon>Alphaproteobacteria</taxon>
        <taxon>Rhodospirillales</taxon>
        <taxon>Rhodospirillaceae</taxon>
    </lineage>
</organism>
<dbReference type="InterPro" id="IPR036890">
    <property type="entry name" value="HATPase_C_sf"/>
</dbReference>
<evidence type="ECO:0000256" key="5">
    <source>
        <dbReference type="ARBA" id="ARBA00022737"/>
    </source>
</evidence>
<comment type="caution">
    <text evidence="10">The sequence shown here is derived from an EMBL/GenBank/DDBJ whole genome shotgun (WGS) entry which is preliminary data.</text>
</comment>
<dbReference type="EC" id="2.7.13.3" evidence="2"/>
<gene>
    <name evidence="10" type="ORF">ACFSM5_01400</name>
</gene>
<feature type="domain" description="PAC" evidence="9">
    <location>
        <begin position="124"/>
        <end position="177"/>
    </location>
</feature>
<evidence type="ECO:0000313" key="11">
    <source>
        <dbReference type="Proteomes" id="UP001597295"/>
    </source>
</evidence>
<evidence type="ECO:0000256" key="6">
    <source>
        <dbReference type="ARBA" id="ARBA00022741"/>
    </source>
</evidence>
<keyword evidence="6" id="KW-0547">Nucleotide-binding</keyword>
<dbReference type="InterPro" id="IPR013656">
    <property type="entry name" value="PAS_4"/>
</dbReference>
<keyword evidence="5" id="KW-0677">Repeat</keyword>
<evidence type="ECO:0000256" key="7">
    <source>
        <dbReference type="ARBA" id="ARBA00022777"/>
    </source>
</evidence>
<dbReference type="InterPro" id="IPR000700">
    <property type="entry name" value="PAS-assoc_C"/>
</dbReference>
<keyword evidence="3" id="KW-0597">Phosphoprotein</keyword>
<evidence type="ECO:0000256" key="1">
    <source>
        <dbReference type="ARBA" id="ARBA00000085"/>
    </source>
</evidence>
<dbReference type="Proteomes" id="UP001597295">
    <property type="component" value="Unassembled WGS sequence"/>
</dbReference>
<dbReference type="EMBL" id="JBHUIP010000001">
    <property type="protein sequence ID" value="MFD2261524.1"/>
    <property type="molecule type" value="Genomic_DNA"/>
</dbReference>
<sequence>MRDAVANSSLPHHSGAPIDFLLEGGEMGARMRAYDWSNSPLGPAWLWPQSLKTTVSIMLRTPVAIVLLWGPDGIMLYNDAYSIFAAGRHPHLLGSKVLEGWPEVADFNANVMRVGMAGGTLSYQDQELTLHRNGKPEPVFMNLDYSPVLDESGKPGGVLAIVVETTERIQAERRIADEGERLRAMFKQAPGFIAVLRGPDHVLEIVNDSHQQLIGHRHDIIGRPARESMPELNGQGFFKLMDKVYESGIPYVGRSMPILLQRTPDAPAERRFIDVVYQPTYDETGQISGIFAEGYDVTTRVEGEERQKLLIRELNHRVKNLFAITSGIVALTARSAASPQEMAQTLLERLDALARANNLIRPLLDGEETAEASSLDLLLEAVLRPYLNARPDRVVFDGPAVGIGAGAVTSLSLALHELATNAAKYGALSTEHGQIRISWDLADEKLNLRWQEIGGPKIESSPATQGFGSLLSKQSISGQLRGSIGYDWKPDGLMVTVAVPLERLR</sequence>
<dbReference type="InterPro" id="IPR035965">
    <property type="entry name" value="PAS-like_dom_sf"/>
</dbReference>
<dbReference type="Pfam" id="PF07536">
    <property type="entry name" value="HWE_HK"/>
    <property type="match status" value="1"/>
</dbReference>
<accession>A0ABW5DNL4</accession>
<keyword evidence="8" id="KW-0067">ATP-binding</keyword>
<dbReference type="InterPro" id="IPR011102">
    <property type="entry name" value="Sig_transdc_His_kinase_HWE"/>
</dbReference>
<name>A0ABW5DNL4_9PROT</name>
<evidence type="ECO:0000256" key="3">
    <source>
        <dbReference type="ARBA" id="ARBA00022553"/>
    </source>
</evidence>
<evidence type="ECO:0000256" key="2">
    <source>
        <dbReference type="ARBA" id="ARBA00012438"/>
    </source>
</evidence>
<dbReference type="SUPFAM" id="SSF55785">
    <property type="entry name" value="PYP-like sensor domain (PAS domain)"/>
    <property type="match status" value="2"/>
</dbReference>
<evidence type="ECO:0000256" key="8">
    <source>
        <dbReference type="ARBA" id="ARBA00022840"/>
    </source>
</evidence>
<dbReference type="RefSeq" id="WP_379874431.1">
    <property type="nucleotide sequence ID" value="NZ_JBHUIP010000001.1"/>
</dbReference>
<dbReference type="GO" id="GO:0016301">
    <property type="term" value="F:kinase activity"/>
    <property type="evidence" value="ECO:0007669"/>
    <property type="project" value="UniProtKB-KW"/>
</dbReference>
<dbReference type="PANTHER" id="PTHR41523">
    <property type="entry name" value="TWO-COMPONENT SYSTEM SENSOR PROTEIN"/>
    <property type="match status" value="1"/>
</dbReference>